<organism evidence="1 2">
    <name type="scientific">Trema orientale</name>
    <name type="common">Charcoal tree</name>
    <name type="synonym">Celtis orientalis</name>
    <dbReference type="NCBI Taxonomy" id="63057"/>
    <lineage>
        <taxon>Eukaryota</taxon>
        <taxon>Viridiplantae</taxon>
        <taxon>Streptophyta</taxon>
        <taxon>Embryophyta</taxon>
        <taxon>Tracheophyta</taxon>
        <taxon>Spermatophyta</taxon>
        <taxon>Magnoliopsida</taxon>
        <taxon>eudicotyledons</taxon>
        <taxon>Gunneridae</taxon>
        <taxon>Pentapetalae</taxon>
        <taxon>rosids</taxon>
        <taxon>fabids</taxon>
        <taxon>Rosales</taxon>
        <taxon>Cannabaceae</taxon>
        <taxon>Trema</taxon>
    </lineage>
</organism>
<comment type="caution">
    <text evidence="1">The sequence shown here is derived from an EMBL/GenBank/DDBJ whole genome shotgun (WGS) entry which is preliminary data.</text>
</comment>
<protein>
    <submittedName>
        <fullName evidence="1">Uncharacterized protein</fullName>
    </submittedName>
</protein>
<accession>A0A2P5ARS7</accession>
<proteinExistence type="predicted"/>
<gene>
    <name evidence="1" type="ORF">TorRG33x02_343280</name>
</gene>
<name>A0A2P5ARS7_TREOI</name>
<evidence type="ECO:0000313" key="1">
    <source>
        <dbReference type="EMBL" id="PON39235.1"/>
    </source>
</evidence>
<sequence>PSSGGNLVAGTAGGSRPYAPIFLPESSETIVERDKLRSFQISNSSNLTSTPEGLVDNNNVIYNAELDVLANIAESDSLEKKKATGSLSKEKGADVLPLILPVVTRVRPVLRDQDVNSSPFPGRLIFSAGLADTRTIQEPITSTKLRKPNLKTLARKKGNSSSSPRENLTAKRKIEAGGSLFEMDKKQRQVLVKNMNALSAQAVSQPRREH</sequence>
<reference evidence="2" key="1">
    <citation type="submission" date="2016-06" db="EMBL/GenBank/DDBJ databases">
        <title>Parallel loss of symbiosis genes in relatives of nitrogen-fixing non-legume Parasponia.</title>
        <authorList>
            <person name="Van Velzen R."/>
            <person name="Holmer R."/>
            <person name="Bu F."/>
            <person name="Rutten L."/>
            <person name="Van Zeijl A."/>
            <person name="Liu W."/>
            <person name="Santuari L."/>
            <person name="Cao Q."/>
            <person name="Sharma T."/>
            <person name="Shen D."/>
            <person name="Roswanjaya Y."/>
            <person name="Wardhani T."/>
            <person name="Kalhor M.S."/>
            <person name="Jansen J."/>
            <person name="Van den Hoogen J."/>
            <person name="Gungor B."/>
            <person name="Hartog M."/>
            <person name="Hontelez J."/>
            <person name="Verver J."/>
            <person name="Yang W.-C."/>
            <person name="Schijlen E."/>
            <person name="Repin R."/>
            <person name="Schilthuizen M."/>
            <person name="Schranz E."/>
            <person name="Heidstra R."/>
            <person name="Miyata K."/>
            <person name="Fedorova E."/>
            <person name="Kohlen W."/>
            <person name="Bisseling T."/>
            <person name="Smit S."/>
            <person name="Geurts R."/>
        </authorList>
    </citation>
    <scope>NUCLEOTIDE SEQUENCE [LARGE SCALE GENOMIC DNA]</scope>
    <source>
        <strain evidence="2">cv. RG33-2</strain>
    </source>
</reference>
<keyword evidence="2" id="KW-1185">Reference proteome</keyword>
<dbReference type="AlphaFoldDB" id="A0A2P5ARS7"/>
<dbReference type="InParanoid" id="A0A2P5ARS7"/>
<evidence type="ECO:0000313" key="2">
    <source>
        <dbReference type="Proteomes" id="UP000237000"/>
    </source>
</evidence>
<dbReference type="Proteomes" id="UP000237000">
    <property type="component" value="Unassembled WGS sequence"/>
</dbReference>
<feature type="non-terminal residue" evidence="1">
    <location>
        <position position="1"/>
    </location>
</feature>
<dbReference type="EMBL" id="JXTC01000725">
    <property type="protein sequence ID" value="PON39235.1"/>
    <property type="molecule type" value="Genomic_DNA"/>
</dbReference>